<protein>
    <submittedName>
        <fullName evidence="1">Uncharacterized protein</fullName>
    </submittedName>
</protein>
<feature type="non-terminal residue" evidence="1">
    <location>
        <position position="275"/>
    </location>
</feature>
<reference evidence="1" key="1">
    <citation type="journal article" date="2015" name="Nature">
        <title>Complex archaea that bridge the gap between prokaryotes and eukaryotes.</title>
        <authorList>
            <person name="Spang A."/>
            <person name="Saw J.H."/>
            <person name="Jorgensen S.L."/>
            <person name="Zaremba-Niedzwiedzka K."/>
            <person name="Martijn J."/>
            <person name="Lind A.E."/>
            <person name="van Eijk R."/>
            <person name="Schleper C."/>
            <person name="Guy L."/>
            <person name="Ettema T.J."/>
        </authorList>
    </citation>
    <scope>NUCLEOTIDE SEQUENCE</scope>
</reference>
<evidence type="ECO:0000313" key="1">
    <source>
        <dbReference type="EMBL" id="KKL84111.1"/>
    </source>
</evidence>
<dbReference type="EMBL" id="LAZR01021793">
    <property type="protein sequence ID" value="KKL84111.1"/>
    <property type="molecule type" value="Genomic_DNA"/>
</dbReference>
<proteinExistence type="predicted"/>
<gene>
    <name evidence="1" type="ORF">LCGC14_1968030</name>
</gene>
<accession>A0A0F9G0S6</accession>
<sequence length="275" mass="31245">MRIEEVDKIKLSKACDKELLILKLRFTQAWDRNIRNKSPVVVSDLTCSQFLKSYKLLLDEMHSRKLEHSTSAIDKAAFKKVMVISKFGIDVSDFEDIVIVPDYVLVDVPVPSIEKILDFVKVKQSEISDLFDLAGDSDSAYIPLYDLVLKAKQDTVVVEISKPYPNEHSARLQSPDKFDPKSFRRTSGGTLYGSKKISSTIAIIWGKLKGKIIEEEDKPRFEPIRDKLTQEDVDSLYIKAMKHPYLTDWEKVTTTTGLTDLFQGEIPPASTLVLM</sequence>
<dbReference type="AlphaFoldDB" id="A0A0F9G0S6"/>
<organism evidence="1">
    <name type="scientific">marine sediment metagenome</name>
    <dbReference type="NCBI Taxonomy" id="412755"/>
    <lineage>
        <taxon>unclassified sequences</taxon>
        <taxon>metagenomes</taxon>
        <taxon>ecological metagenomes</taxon>
    </lineage>
</organism>
<name>A0A0F9G0S6_9ZZZZ</name>
<comment type="caution">
    <text evidence="1">The sequence shown here is derived from an EMBL/GenBank/DDBJ whole genome shotgun (WGS) entry which is preliminary data.</text>
</comment>